<organism evidence="2 3">
    <name type="scientific">Popillia japonica</name>
    <name type="common">Japanese beetle</name>
    <dbReference type="NCBI Taxonomy" id="7064"/>
    <lineage>
        <taxon>Eukaryota</taxon>
        <taxon>Metazoa</taxon>
        <taxon>Ecdysozoa</taxon>
        <taxon>Arthropoda</taxon>
        <taxon>Hexapoda</taxon>
        <taxon>Insecta</taxon>
        <taxon>Pterygota</taxon>
        <taxon>Neoptera</taxon>
        <taxon>Endopterygota</taxon>
        <taxon>Coleoptera</taxon>
        <taxon>Polyphaga</taxon>
        <taxon>Scarabaeiformia</taxon>
        <taxon>Scarabaeidae</taxon>
        <taxon>Rutelinae</taxon>
        <taxon>Popillia</taxon>
    </lineage>
</organism>
<dbReference type="Proteomes" id="UP001458880">
    <property type="component" value="Unassembled WGS sequence"/>
</dbReference>
<reference evidence="2 3" key="1">
    <citation type="journal article" date="2024" name="BMC Genomics">
        <title>De novo assembly and annotation of Popillia japonica's genome with initial clues to its potential as an invasive pest.</title>
        <authorList>
            <person name="Cucini C."/>
            <person name="Boschi S."/>
            <person name="Funari R."/>
            <person name="Cardaioli E."/>
            <person name="Iannotti N."/>
            <person name="Marturano G."/>
            <person name="Paoli F."/>
            <person name="Bruttini M."/>
            <person name="Carapelli A."/>
            <person name="Frati F."/>
            <person name="Nardi F."/>
        </authorList>
    </citation>
    <scope>NUCLEOTIDE SEQUENCE [LARGE SCALE GENOMIC DNA]</scope>
    <source>
        <strain evidence="2">DMR45628</strain>
    </source>
</reference>
<evidence type="ECO:0000313" key="3">
    <source>
        <dbReference type="Proteomes" id="UP001458880"/>
    </source>
</evidence>
<evidence type="ECO:0000256" key="1">
    <source>
        <dbReference type="SAM" id="MobiDB-lite"/>
    </source>
</evidence>
<comment type="caution">
    <text evidence="2">The sequence shown here is derived from an EMBL/GenBank/DDBJ whole genome shotgun (WGS) entry which is preliminary data.</text>
</comment>
<gene>
    <name evidence="2" type="ORF">QE152_g698</name>
</gene>
<keyword evidence="3" id="KW-1185">Reference proteome</keyword>
<evidence type="ECO:0000313" key="2">
    <source>
        <dbReference type="EMBL" id="KAK9758622.1"/>
    </source>
</evidence>
<sequence length="189" mass="21563">MCQKSSASSTMTVFMAKITILLIIVYFTQNAAGGFNDRPSINKKKISSCISYGHSCWGAHGKRNGATSKNTETKEDASNYDLPSDTRWFLNRLAPSSYKIAKSHENQKDLDLQNPLRESTEFADALSYKRNTQDEDPDYQELPPTQDEDPDYQELPPMFDAFYPPEDSRAKSLNDKLRFLNFLRSQKLN</sequence>
<protein>
    <submittedName>
        <fullName evidence="2">Uncharacterized protein</fullName>
    </submittedName>
</protein>
<dbReference type="EMBL" id="JASPKY010000003">
    <property type="protein sequence ID" value="KAK9758622.1"/>
    <property type="molecule type" value="Genomic_DNA"/>
</dbReference>
<proteinExistence type="predicted"/>
<name>A0AAW1NKW8_POPJA</name>
<feature type="region of interest" description="Disordered" evidence="1">
    <location>
        <begin position="131"/>
        <end position="167"/>
    </location>
</feature>
<dbReference type="AlphaFoldDB" id="A0AAW1NKW8"/>
<accession>A0AAW1NKW8</accession>